<dbReference type="SUPFAM" id="SSF57716">
    <property type="entry name" value="Glucocorticoid receptor-like (DNA-binding domain)"/>
    <property type="match status" value="1"/>
</dbReference>
<evidence type="ECO:0000256" key="3">
    <source>
        <dbReference type="ARBA" id="ARBA00022723"/>
    </source>
</evidence>
<evidence type="ECO:0000256" key="12">
    <source>
        <dbReference type="PROSITE-ProRule" id="PRU00309"/>
    </source>
</evidence>
<feature type="domain" description="THAP-type" evidence="14">
    <location>
        <begin position="1"/>
        <end position="88"/>
    </location>
</feature>
<evidence type="ECO:0000256" key="13">
    <source>
        <dbReference type="RuleBase" id="RU369073"/>
    </source>
</evidence>
<keyword evidence="4 12" id="KW-0863">Zinc-finger</keyword>
<dbReference type="GO" id="GO:0043565">
    <property type="term" value="F:sequence-specific DNA binding"/>
    <property type="evidence" value="ECO:0007669"/>
    <property type="project" value="UniProtKB-UniRule"/>
</dbReference>
<keyword evidence="8 12" id="KW-0238">DNA-binding</keyword>
<dbReference type="InterPro" id="IPR026516">
    <property type="entry name" value="THAP1/10"/>
</dbReference>
<organism evidence="16 17">
    <name type="scientific">Merluccius polli</name>
    <name type="common">Benguela hake</name>
    <name type="synonym">Merluccius cadenati</name>
    <dbReference type="NCBI Taxonomy" id="89951"/>
    <lineage>
        <taxon>Eukaryota</taxon>
        <taxon>Metazoa</taxon>
        <taxon>Chordata</taxon>
        <taxon>Craniata</taxon>
        <taxon>Vertebrata</taxon>
        <taxon>Euteleostomi</taxon>
        <taxon>Actinopterygii</taxon>
        <taxon>Neopterygii</taxon>
        <taxon>Teleostei</taxon>
        <taxon>Neoteleostei</taxon>
        <taxon>Acanthomorphata</taxon>
        <taxon>Zeiogadaria</taxon>
        <taxon>Gadariae</taxon>
        <taxon>Gadiformes</taxon>
        <taxon>Gadoidei</taxon>
        <taxon>Merlucciidae</taxon>
        <taxon>Merluccius</taxon>
    </lineage>
</organism>
<proteinExistence type="inferred from homology"/>
<comment type="subcellular location">
    <subcellularLocation>
        <location evidence="1 13">Nucleus</location>
        <location evidence="1 13">Nucleoplasm</location>
    </subcellularLocation>
</comment>
<evidence type="ECO:0000256" key="7">
    <source>
        <dbReference type="ARBA" id="ARBA00023054"/>
    </source>
</evidence>
<keyword evidence="9 13" id="KW-0804">Transcription</keyword>
<evidence type="ECO:0000256" key="8">
    <source>
        <dbReference type="ARBA" id="ARBA00023125"/>
    </source>
</evidence>
<evidence type="ECO:0000259" key="14">
    <source>
        <dbReference type="PROSITE" id="PS50950"/>
    </source>
</evidence>
<evidence type="ECO:0000256" key="11">
    <source>
        <dbReference type="ARBA" id="ARBA00023306"/>
    </source>
</evidence>
<dbReference type="AlphaFoldDB" id="A0AA47P6B8"/>
<evidence type="ECO:0000256" key="4">
    <source>
        <dbReference type="ARBA" id="ARBA00022771"/>
    </source>
</evidence>
<comment type="similarity">
    <text evidence="2 13">Belongs to the THAP1 family.</text>
</comment>
<dbReference type="EMBL" id="JAOPHQ010006273">
    <property type="protein sequence ID" value="KAK0132295.1"/>
    <property type="molecule type" value="Genomic_DNA"/>
</dbReference>
<dbReference type="Gene3D" id="6.20.210.20">
    <property type="entry name" value="THAP domain"/>
    <property type="match status" value="1"/>
</dbReference>
<dbReference type="InterPro" id="IPR006612">
    <property type="entry name" value="THAP_Znf"/>
</dbReference>
<dbReference type="GO" id="GO:0008270">
    <property type="term" value="F:zinc ion binding"/>
    <property type="evidence" value="ECO:0007669"/>
    <property type="project" value="UniProtKB-KW"/>
</dbReference>
<dbReference type="InterPro" id="IPR038441">
    <property type="entry name" value="THAP_Znf_sf"/>
</dbReference>
<comment type="caution">
    <text evidence="16">The sequence shown here is derived from an EMBL/GenBank/DDBJ whole genome shotgun (WGS) entry which is preliminary data.</text>
</comment>
<evidence type="ECO:0000256" key="9">
    <source>
        <dbReference type="ARBA" id="ARBA00023163"/>
    </source>
</evidence>
<accession>A0AA47P6B8</accession>
<reference evidence="16" key="1">
    <citation type="journal article" date="2023" name="Front. Mar. Sci.">
        <title>A new Merluccius polli reference genome to investigate the effects of global change in West African waters.</title>
        <authorList>
            <person name="Mateo J.L."/>
            <person name="Blanco-Fernandez C."/>
            <person name="Garcia-Vazquez E."/>
            <person name="Machado-Schiaffino G."/>
        </authorList>
    </citation>
    <scope>NUCLEOTIDE SEQUENCE</scope>
    <source>
        <strain evidence="16">C29</strain>
        <tissue evidence="16">Fin</tissue>
    </source>
</reference>
<keyword evidence="11 13" id="KW-0131">Cell cycle</keyword>
<dbReference type="SMART" id="SM00980">
    <property type="entry name" value="THAP"/>
    <property type="match status" value="1"/>
</dbReference>
<evidence type="ECO:0000256" key="1">
    <source>
        <dbReference type="ARBA" id="ARBA00004642"/>
    </source>
</evidence>
<dbReference type="EMBL" id="JAOPHQ010002067">
    <property type="protein sequence ID" value="KAK0148237.1"/>
    <property type="molecule type" value="Genomic_DNA"/>
</dbReference>
<keyword evidence="17" id="KW-1185">Reference proteome</keyword>
<evidence type="ECO:0000313" key="16">
    <source>
        <dbReference type="EMBL" id="KAK0148237.1"/>
    </source>
</evidence>
<dbReference type="PANTHER" id="PTHR46600">
    <property type="entry name" value="THAP DOMAIN-CONTAINING"/>
    <property type="match status" value="1"/>
</dbReference>
<sequence length="115" mass="12768">MVRTCDFPGCNNKDLAESLHTFHRLPVTDIALRQLWLLAIGLNVETKLAKIKKLCVCSAHFCEDDYVPSCPGQRKKRVLKSAAVPAPQPSAPPTRNCGKITRAAGRSWGCHNHYK</sequence>
<keyword evidence="7 13" id="KW-0175">Coiled coil</keyword>
<dbReference type="Proteomes" id="UP001174136">
    <property type="component" value="Unassembled WGS sequence"/>
</dbReference>
<evidence type="ECO:0000256" key="2">
    <source>
        <dbReference type="ARBA" id="ARBA00006177"/>
    </source>
</evidence>
<evidence type="ECO:0000313" key="17">
    <source>
        <dbReference type="Proteomes" id="UP001174136"/>
    </source>
</evidence>
<dbReference type="GO" id="GO:0005654">
    <property type="term" value="C:nucleoplasm"/>
    <property type="evidence" value="ECO:0007669"/>
    <property type="project" value="UniProtKB-SubCell"/>
</dbReference>
<keyword evidence="3" id="KW-0479">Metal-binding</keyword>
<gene>
    <name evidence="16" type="primary">ctbp-1_0</name>
    <name evidence="15" type="synonym">ctbp-1_1</name>
    <name evidence="16" type="ORF">N1851_011847</name>
    <name evidence="15" type="ORF">N1851_032891</name>
</gene>
<dbReference type="PROSITE" id="PS50950">
    <property type="entry name" value="ZF_THAP"/>
    <property type="match status" value="1"/>
</dbReference>
<protein>
    <recommendedName>
        <fullName evidence="13">THAP domain-containing protein 1</fullName>
    </recommendedName>
</protein>
<evidence type="ECO:0000256" key="6">
    <source>
        <dbReference type="ARBA" id="ARBA00023015"/>
    </source>
</evidence>
<name>A0AA47P6B8_MERPO</name>
<dbReference type="Pfam" id="PF05485">
    <property type="entry name" value="THAP"/>
    <property type="match status" value="1"/>
</dbReference>
<keyword evidence="10 13" id="KW-0539">Nucleus</keyword>
<dbReference type="PANTHER" id="PTHR46600:SF1">
    <property type="entry name" value="THAP DOMAIN-CONTAINING PROTEIN 1"/>
    <property type="match status" value="1"/>
</dbReference>
<evidence type="ECO:0000256" key="5">
    <source>
        <dbReference type="ARBA" id="ARBA00022833"/>
    </source>
</evidence>
<dbReference type="GO" id="GO:0001935">
    <property type="term" value="P:endothelial cell proliferation"/>
    <property type="evidence" value="ECO:0007669"/>
    <property type="project" value="UniProtKB-UniRule"/>
</dbReference>
<dbReference type="GO" id="GO:0003700">
    <property type="term" value="F:DNA-binding transcription factor activity"/>
    <property type="evidence" value="ECO:0007669"/>
    <property type="project" value="UniProtKB-UniRule"/>
</dbReference>
<keyword evidence="5" id="KW-0862">Zinc</keyword>
<keyword evidence="6 13" id="KW-0805">Transcription regulation</keyword>
<comment type="function">
    <text evidence="13">DNA-binding transcription regulator that regulates endothelial cell proliferation and G1/S cell-cycle progression. Specifically binds the 5'-[AT]NTNN[GT]GGCA[AGT]-3' core DNA sequence and acts by modulating expression of pRB-E2F cell-cycle target genes.</text>
</comment>
<evidence type="ECO:0000256" key="10">
    <source>
        <dbReference type="ARBA" id="ARBA00023242"/>
    </source>
</evidence>
<evidence type="ECO:0000313" key="15">
    <source>
        <dbReference type="EMBL" id="KAK0132295.1"/>
    </source>
</evidence>
<dbReference type="SMART" id="SM00692">
    <property type="entry name" value="DM3"/>
    <property type="match status" value="1"/>
</dbReference>